<dbReference type="PANTHER" id="PTHR38689">
    <property type="entry name" value="SUCCINATE DEHYDROGENASE HYDROPHOBIC MEMBRANE ANCHOR SUBUNIT"/>
    <property type="match status" value="1"/>
</dbReference>
<accession>A0A2P5T2A7</accession>
<dbReference type="InterPro" id="IPR034804">
    <property type="entry name" value="SQR/QFR_C/D"/>
</dbReference>
<keyword evidence="15 16" id="KW-0472">Membrane</keyword>
<evidence type="ECO:0000256" key="2">
    <source>
        <dbReference type="ARBA" id="ARBA00004429"/>
    </source>
</evidence>
<comment type="pathway">
    <text evidence="3 16">Carbohydrate metabolism; tricarboxylic acid cycle.</text>
</comment>
<keyword evidence="12 16" id="KW-0249">Electron transport</keyword>
<feature type="binding site" description="axial binding residue" evidence="18">
    <location>
        <position position="71"/>
    </location>
    <ligand>
        <name>heme</name>
        <dbReference type="ChEBI" id="CHEBI:30413"/>
        <note>ligand shared with second transmembrane subunit</note>
    </ligand>
    <ligandPart>
        <name>Fe</name>
        <dbReference type="ChEBI" id="CHEBI:18248"/>
    </ligandPart>
</feature>
<dbReference type="GO" id="GO:0006099">
    <property type="term" value="P:tricarboxylic acid cycle"/>
    <property type="evidence" value="ECO:0007669"/>
    <property type="project" value="UniProtKB-UniRule"/>
</dbReference>
<dbReference type="AlphaFoldDB" id="A0A2P5T2A7"/>
<dbReference type="Pfam" id="PF01127">
    <property type="entry name" value="Sdh_cyt"/>
    <property type="match status" value="1"/>
</dbReference>
<evidence type="ECO:0000256" key="5">
    <source>
        <dbReference type="ARBA" id="ARBA00022448"/>
    </source>
</evidence>
<organism evidence="20 21">
    <name type="scientific">Candidatus Pantoea edessiphila</name>
    <dbReference type="NCBI Taxonomy" id="2044610"/>
    <lineage>
        <taxon>Bacteria</taxon>
        <taxon>Pseudomonadati</taxon>
        <taxon>Pseudomonadota</taxon>
        <taxon>Gammaproteobacteria</taxon>
        <taxon>Enterobacterales</taxon>
        <taxon>Erwiniaceae</taxon>
        <taxon>Pantoea</taxon>
    </lineage>
</organism>
<dbReference type="GO" id="GO:0020037">
    <property type="term" value="F:heme binding"/>
    <property type="evidence" value="ECO:0007669"/>
    <property type="project" value="InterPro"/>
</dbReference>
<keyword evidence="6 16" id="KW-1003">Cell membrane</keyword>
<feature type="transmembrane region" description="Helical" evidence="19">
    <location>
        <begin position="60"/>
        <end position="80"/>
    </location>
</feature>
<keyword evidence="8 16" id="KW-0816">Tricarboxylic acid cycle</keyword>
<evidence type="ECO:0000256" key="18">
    <source>
        <dbReference type="PIRSR" id="PIRSR000169-2"/>
    </source>
</evidence>
<dbReference type="PANTHER" id="PTHR38689:SF1">
    <property type="entry name" value="SUCCINATE DEHYDROGENASE HYDROPHOBIC MEMBRANE ANCHOR SUBUNIT"/>
    <property type="match status" value="1"/>
</dbReference>
<keyword evidence="9 18" id="KW-0349">Heme</keyword>
<keyword evidence="10 19" id="KW-0812">Transmembrane</keyword>
<dbReference type="Gene3D" id="1.20.1300.10">
    <property type="entry name" value="Fumarate reductase/succinate dehydrogenase, transmembrane subunit"/>
    <property type="match status" value="1"/>
</dbReference>
<evidence type="ECO:0000256" key="15">
    <source>
        <dbReference type="ARBA" id="ARBA00023136"/>
    </source>
</evidence>
<dbReference type="InterPro" id="IPR000701">
    <property type="entry name" value="SuccDH_FuR_B_TM-su"/>
</dbReference>
<comment type="caution">
    <text evidence="20">The sequence shown here is derived from an EMBL/GenBank/DDBJ whole genome shotgun (WGS) entry which is preliminary data.</text>
</comment>
<evidence type="ECO:0000256" key="4">
    <source>
        <dbReference type="ARBA" id="ARBA00019425"/>
    </source>
</evidence>
<keyword evidence="11 18" id="KW-0479">Metal-binding</keyword>
<evidence type="ECO:0000256" key="9">
    <source>
        <dbReference type="ARBA" id="ARBA00022617"/>
    </source>
</evidence>
<comment type="subcellular location">
    <subcellularLocation>
        <location evidence="2 16">Cell inner membrane</location>
        <topology evidence="2 16">Multi-pass membrane protein</topology>
    </subcellularLocation>
</comment>
<keyword evidence="5 16" id="KW-0813">Transport</keyword>
<feature type="binding site" evidence="17">
    <location>
        <position position="83"/>
    </location>
    <ligand>
        <name>a ubiquinone</name>
        <dbReference type="ChEBI" id="CHEBI:16389"/>
    </ligand>
</feature>
<name>A0A2P5T2A7_9GAMM</name>
<dbReference type="OrthoDB" id="5612767at2"/>
<evidence type="ECO:0000256" key="19">
    <source>
        <dbReference type="SAM" id="Phobius"/>
    </source>
</evidence>
<evidence type="ECO:0000256" key="7">
    <source>
        <dbReference type="ARBA" id="ARBA00022519"/>
    </source>
</evidence>
<dbReference type="Proteomes" id="UP000295937">
    <property type="component" value="Unassembled WGS sequence"/>
</dbReference>
<dbReference type="GO" id="GO:0005886">
    <property type="term" value="C:plasma membrane"/>
    <property type="evidence" value="ECO:0007669"/>
    <property type="project" value="UniProtKB-SubCell"/>
</dbReference>
<evidence type="ECO:0000256" key="12">
    <source>
        <dbReference type="ARBA" id="ARBA00022982"/>
    </source>
</evidence>
<dbReference type="GO" id="GO:0046872">
    <property type="term" value="F:metal ion binding"/>
    <property type="evidence" value="ECO:0007669"/>
    <property type="project" value="UniProtKB-KW"/>
</dbReference>
<evidence type="ECO:0000256" key="16">
    <source>
        <dbReference type="PIRNR" id="PIRNR000169"/>
    </source>
</evidence>
<dbReference type="SUPFAM" id="SSF81343">
    <property type="entry name" value="Fumarate reductase respiratory complex transmembrane subunits"/>
    <property type="match status" value="1"/>
</dbReference>
<evidence type="ECO:0000256" key="1">
    <source>
        <dbReference type="ARBA" id="ARBA00004050"/>
    </source>
</evidence>
<dbReference type="CDD" id="cd03494">
    <property type="entry name" value="SQR_TypeC_SdhD"/>
    <property type="match status" value="1"/>
</dbReference>
<evidence type="ECO:0000256" key="8">
    <source>
        <dbReference type="ARBA" id="ARBA00022532"/>
    </source>
</evidence>
<gene>
    <name evidence="20" type="primary">sdhD</name>
    <name evidence="20" type="ORF">CRV09_00190</name>
</gene>
<dbReference type="UniPathway" id="UPA00223"/>
<feature type="transmembrane region" description="Helical" evidence="19">
    <location>
        <begin position="17"/>
        <end position="40"/>
    </location>
</feature>
<keyword evidence="13 19" id="KW-1133">Transmembrane helix</keyword>
<comment type="cofactor">
    <cofactor evidence="18">
        <name>heme</name>
        <dbReference type="ChEBI" id="CHEBI:30413"/>
    </cofactor>
    <text evidence="18">The heme is bound between the two transmembrane subunits.</text>
</comment>
<reference evidence="20 21" key="1">
    <citation type="journal article" date="2018" name="Genome Biol. Evol.">
        <title>Cladogenesis and Genomic Streamlining in Extracellular Endosymbionts of Tropical Stink Bugs.</title>
        <authorList>
            <person name="Otero-Bravo A."/>
            <person name="Goffredi S."/>
            <person name="Sabree Z.L."/>
        </authorList>
    </citation>
    <scope>NUCLEOTIDE SEQUENCE [LARGE SCALE GENOMIC DNA]</scope>
    <source>
        <strain evidence="20 21">SoEO</strain>
    </source>
</reference>
<dbReference type="PIRSF" id="PIRSF000169">
    <property type="entry name" value="SDH_D"/>
    <property type="match status" value="1"/>
</dbReference>
<sequence>MVSYPSALSRNGAIDWFILRITAIVIVIYAIYLCCFFINVDKLDYYTWHKFFENIITKTLTMLVIFSVLIHGWIGIWQVLTDYVKLAFVRLILQSIIILFLISYAIFGFIVVCGG</sequence>
<dbReference type="InterPro" id="IPR014312">
    <property type="entry name" value="Succ_DH_anchor"/>
</dbReference>
<evidence type="ECO:0000256" key="11">
    <source>
        <dbReference type="ARBA" id="ARBA00022723"/>
    </source>
</evidence>
<evidence type="ECO:0000313" key="20">
    <source>
        <dbReference type="EMBL" id="PPI88725.1"/>
    </source>
</evidence>
<keyword evidence="7 16" id="KW-0997">Cell inner membrane</keyword>
<comment type="function">
    <text evidence="1 16">Membrane-anchoring subunit of succinate dehydrogenase (SDH).</text>
</comment>
<evidence type="ECO:0000256" key="14">
    <source>
        <dbReference type="ARBA" id="ARBA00023004"/>
    </source>
</evidence>
<proteinExistence type="predicted"/>
<evidence type="ECO:0000256" key="10">
    <source>
        <dbReference type="ARBA" id="ARBA00022692"/>
    </source>
</evidence>
<protein>
    <recommendedName>
        <fullName evidence="4 16">Succinate dehydrogenase hydrophobic membrane anchor subunit</fullName>
    </recommendedName>
</protein>
<evidence type="ECO:0000313" key="21">
    <source>
        <dbReference type="Proteomes" id="UP000295937"/>
    </source>
</evidence>
<evidence type="ECO:0000256" key="3">
    <source>
        <dbReference type="ARBA" id="ARBA00005163"/>
    </source>
</evidence>
<evidence type="ECO:0000256" key="13">
    <source>
        <dbReference type="ARBA" id="ARBA00022989"/>
    </source>
</evidence>
<dbReference type="EMBL" id="PDKR01000001">
    <property type="protein sequence ID" value="PPI88725.1"/>
    <property type="molecule type" value="Genomic_DNA"/>
</dbReference>
<dbReference type="NCBIfam" id="TIGR02968">
    <property type="entry name" value="succ_dehyd_anc"/>
    <property type="match status" value="1"/>
</dbReference>
<dbReference type="GO" id="GO:0017004">
    <property type="term" value="P:cytochrome complex assembly"/>
    <property type="evidence" value="ECO:0007669"/>
    <property type="project" value="TreeGrafter"/>
</dbReference>
<dbReference type="RefSeq" id="WP_136132152.1">
    <property type="nucleotide sequence ID" value="NZ_PDKR01000001.1"/>
</dbReference>
<feature type="transmembrane region" description="Helical" evidence="19">
    <location>
        <begin position="92"/>
        <end position="113"/>
    </location>
</feature>
<dbReference type="GO" id="GO:0009055">
    <property type="term" value="F:electron transfer activity"/>
    <property type="evidence" value="ECO:0007669"/>
    <property type="project" value="TreeGrafter"/>
</dbReference>
<evidence type="ECO:0000256" key="6">
    <source>
        <dbReference type="ARBA" id="ARBA00022475"/>
    </source>
</evidence>
<evidence type="ECO:0000256" key="17">
    <source>
        <dbReference type="PIRSR" id="PIRSR000169-1"/>
    </source>
</evidence>
<keyword evidence="14 18" id="KW-0408">Iron</keyword>